<evidence type="ECO:0000313" key="4">
    <source>
        <dbReference type="EMBL" id="KGQ22809.1"/>
    </source>
</evidence>
<name>A0A0A2XCB1_THEFI</name>
<keyword evidence="2" id="KW-0813">Transport</keyword>
<dbReference type="PANTHER" id="PTHR34295:SF1">
    <property type="entry name" value="BIOTIN TRANSPORTER BIOY"/>
    <property type="match status" value="1"/>
</dbReference>
<feature type="transmembrane region" description="Helical" evidence="3">
    <location>
        <begin position="133"/>
        <end position="159"/>
    </location>
</feature>
<evidence type="ECO:0000256" key="2">
    <source>
        <dbReference type="PIRNR" id="PIRNR016661"/>
    </source>
</evidence>
<dbReference type="GO" id="GO:0015225">
    <property type="term" value="F:biotin transmembrane transporter activity"/>
    <property type="evidence" value="ECO:0007669"/>
    <property type="project" value="UniProtKB-UniRule"/>
</dbReference>
<dbReference type="Gene3D" id="1.10.1760.20">
    <property type="match status" value="1"/>
</dbReference>
<keyword evidence="3" id="KW-1133">Transmembrane helix</keyword>
<comment type="similarity">
    <text evidence="1 2">Belongs to the BioY family.</text>
</comment>
<sequence>MNTQVLPYLPLVKVLWPRRSLGRDLALVLSGSLFVALLAQVSLPLPFTPVPITGQTLGVLLVGAALGSRLGFLALLAYLVEGGLGLPFFAGGTGGLAKILGPTGGYLLSYPLAAGLVGLLVERFGADRSFFKTLLAMLAGNLLIYALGVPWLGAFLAGVGKYPGLAGLLLMGMIPFLPGDLVKAVLAALLLPSAWRLIPPHSGGGPGK</sequence>
<dbReference type="EMBL" id="JPSL02000038">
    <property type="protein sequence ID" value="KGQ22809.1"/>
    <property type="molecule type" value="Genomic_DNA"/>
</dbReference>
<comment type="subcellular location">
    <subcellularLocation>
        <location evidence="2">Cell membrane</location>
        <topology evidence="2">Multi-pass membrane protein</topology>
    </subcellularLocation>
</comment>
<feature type="transmembrane region" description="Helical" evidence="3">
    <location>
        <begin position="99"/>
        <end position="121"/>
    </location>
</feature>
<dbReference type="Proteomes" id="UP000030364">
    <property type="component" value="Unassembled WGS sequence"/>
</dbReference>
<reference evidence="4 5" key="1">
    <citation type="journal article" date="2015" name="Genome Announc.">
        <title>Draft Genome Sequence of the Thermophile Thermus filiformis ATCC 43280, Producer of Carotenoid-(Di)glucoside-Branched Fatty Acid (Di)esters and Source of Hyperthermostable Enzymes of Biotechnological Interest.</title>
        <authorList>
            <person name="Mandelli F."/>
            <person name="Oliveira Ramires B."/>
            <person name="Couger M.B."/>
            <person name="Paixao D.A."/>
            <person name="Camilo C.M."/>
            <person name="Polikarpov I."/>
            <person name="Prade R."/>
            <person name="Riano-Pachon D.M."/>
            <person name="Squina F.M."/>
        </authorList>
    </citation>
    <scope>NUCLEOTIDE SEQUENCE [LARGE SCALE GENOMIC DNA]</scope>
    <source>
        <strain evidence="4 5">ATCC 43280</strain>
    </source>
</reference>
<dbReference type="PATRIC" id="fig|276.5.peg.374"/>
<protein>
    <recommendedName>
        <fullName evidence="2">Biotin transporter</fullName>
    </recommendedName>
</protein>
<keyword evidence="2 3" id="KW-0472">Membrane</keyword>
<gene>
    <name evidence="4" type="ORF">THFILI_04180</name>
</gene>
<feature type="transmembrane region" description="Helical" evidence="3">
    <location>
        <begin position="57"/>
        <end position="79"/>
    </location>
</feature>
<accession>A0A0A2XCB1</accession>
<dbReference type="STRING" id="276.THFILI_04180"/>
<evidence type="ECO:0000313" key="5">
    <source>
        <dbReference type="Proteomes" id="UP000030364"/>
    </source>
</evidence>
<comment type="caution">
    <text evidence="4">The sequence shown here is derived from an EMBL/GenBank/DDBJ whole genome shotgun (WGS) entry which is preliminary data.</text>
</comment>
<dbReference type="AlphaFoldDB" id="A0A0A2XCB1"/>
<keyword evidence="2" id="KW-1003">Cell membrane</keyword>
<dbReference type="RefSeq" id="WP_038061294.1">
    <property type="nucleotide sequence ID" value="NZ_JPSL02000038.1"/>
</dbReference>
<feature type="transmembrane region" description="Helical" evidence="3">
    <location>
        <begin position="25"/>
        <end position="45"/>
    </location>
</feature>
<keyword evidence="5" id="KW-1185">Reference proteome</keyword>
<dbReference type="Pfam" id="PF02632">
    <property type="entry name" value="BioY"/>
    <property type="match status" value="1"/>
</dbReference>
<dbReference type="PANTHER" id="PTHR34295">
    <property type="entry name" value="BIOTIN TRANSPORTER BIOY"/>
    <property type="match status" value="1"/>
</dbReference>
<evidence type="ECO:0000256" key="3">
    <source>
        <dbReference type="SAM" id="Phobius"/>
    </source>
</evidence>
<dbReference type="InterPro" id="IPR003784">
    <property type="entry name" value="BioY"/>
</dbReference>
<feature type="transmembrane region" description="Helical" evidence="3">
    <location>
        <begin position="165"/>
        <end position="191"/>
    </location>
</feature>
<proteinExistence type="inferred from homology"/>
<dbReference type="PIRSF" id="PIRSF016661">
    <property type="entry name" value="BioY"/>
    <property type="match status" value="1"/>
</dbReference>
<evidence type="ECO:0000256" key="1">
    <source>
        <dbReference type="ARBA" id="ARBA00010692"/>
    </source>
</evidence>
<organism evidence="4 5">
    <name type="scientific">Thermus filiformis</name>
    <dbReference type="NCBI Taxonomy" id="276"/>
    <lineage>
        <taxon>Bacteria</taxon>
        <taxon>Thermotogati</taxon>
        <taxon>Deinococcota</taxon>
        <taxon>Deinococci</taxon>
        <taxon>Thermales</taxon>
        <taxon>Thermaceae</taxon>
        <taxon>Thermus</taxon>
    </lineage>
</organism>
<keyword evidence="3" id="KW-0812">Transmembrane</keyword>
<dbReference type="GO" id="GO:0005886">
    <property type="term" value="C:plasma membrane"/>
    <property type="evidence" value="ECO:0007669"/>
    <property type="project" value="UniProtKB-SubCell"/>
</dbReference>